<dbReference type="PANTHER" id="PTHR11748:SF119">
    <property type="entry name" value="D-2-HYDROXYGLUTARATE DEHYDROGENASE"/>
    <property type="match status" value="1"/>
</dbReference>
<dbReference type="GO" id="GO:0004458">
    <property type="term" value="F:D-lactate dehydrogenase (cytochrome) activity"/>
    <property type="evidence" value="ECO:0007669"/>
    <property type="project" value="TreeGrafter"/>
</dbReference>
<evidence type="ECO:0000256" key="4">
    <source>
        <dbReference type="ARBA" id="ARBA00023002"/>
    </source>
</evidence>
<keyword evidence="3" id="KW-0274">FAD</keyword>
<proteinExistence type="predicted"/>
<accession>A0A1G1X9Y9</accession>
<dbReference type="Gene3D" id="3.30.43.10">
    <property type="entry name" value="Uridine Diphospho-n-acetylenolpyruvylglucosamine Reductase, domain 2"/>
    <property type="match status" value="1"/>
</dbReference>
<dbReference type="InterPro" id="IPR016171">
    <property type="entry name" value="Vanillyl_alc_oxidase_C-sub2"/>
</dbReference>
<dbReference type="Proteomes" id="UP000177941">
    <property type="component" value="Unassembled WGS sequence"/>
</dbReference>
<evidence type="ECO:0000313" key="7">
    <source>
        <dbReference type="Proteomes" id="UP000177941"/>
    </source>
</evidence>
<evidence type="ECO:0000256" key="2">
    <source>
        <dbReference type="ARBA" id="ARBA00022630"/>
    </source>
</evidence>
<comment type="cofactor">
    <cofactor evidence="1">
        <name>FAD</name>
        <dbReference type="ChEBI" id="CHEBI:57692"/>
    </cofactor>
</comment>
<evidence type="ECO:0000256" key="3">
    <source>
        <dbReference type="ARBA" id="ARBA00022827"/>
    </source>
</evidence>
<reference evidence="6 7" key="1">
    <citation type="journal article" date="2016" name="Nat. Commun.">
        <title>Thousands of microbial genomes shed light on interconnected biogeochemical processes in an aquifer system.</title>
        <authorList>
            <person name="Anantharaman K."/>
            <person name="Brown C.T."/>
            <person name="Hug L.A."/>
            <person name="Sharon I."/>
            <person name="Castelle C.J."/>
            <person name="Probst A.J."/>
            <person name="Thomas B.C."/>
            <person name="Singh A."/>
            <person name="Wilkins M.J."/>
            <person name="Karaoz U."/>
            <person name="Brodie E.L."/>
            <person name="Williams K.H."/>
            <person name="Hubbard S.S."/>
            <person name="Banfield J.F."/>
        </authorList>
    </citation>
    <scope>NUCLEOTIDE SEQUENCE [LARGE SCALE GENOMIC DNA]</scope>
</reference>
<dbReference type="PANTHER" id="PTHR11748">
    <property type="entry name" value="D-LACTATE DEHYDROGENASE"/>
    <property type="match status" value="1"/>
</dbReference>
<gene>
    <name evidence="6" type="ORF">A3E36_03680</name>
</gene>
<name>A0A1G1X9Y9_9BACT</name>
<dbReference type="Gene3D" id="3.30.465.10">
    <property type="match status" value="1"/>
</dbReference>
<keyword evidence="4" id="KW-0560">Oxidoreductase</keyword>
<dbReference type="InterPro" id="IPR036318">
    <property type="entry name" value="FAD-bd_PCMH-like_sf"/>
</dbReference>
<feature type="domain" description="FAD-binding PCMH-type" evidence="5">
    <location>
        <begin position="32"/>
        <end position="259"/>
    </location>
</feature>
<organism evidence="6 7">
    <name type="scientific">Candidatus Andersenbacteria bacterium RIFCSPHIGHO2_12_FULL_45_11b</name>
    <dbReference type="NCBI Taxonomy" id="1797282"/>
    <lineage>
        <taxon>Bacteria</taxon>
        <taxon>Candidatus Anderseniibacteriota</taxon>
    </lineage>
</organism>
<dbReference type="EMBL" id="MHHS01000029">
    <property type="protein sequence ID" value="OGY36764.1"/>
    <property type="molecule type" value="Genomic_DNA"/>
</dbReference>
<dbReference type="PROSITE" id="PS51387">
    <property type="entry name" value="FAD_PCMH"/>
    <property type="match status" value="1"/>
</dbReference>
<dbReference type="AlphaFoldDB" id="A0A1G1X9Y9"/>
<dbReference type="InterPro" id="IPR004113">
    <property type="entry name" value="FAD-bd_oxidored_4_C"/>
</dbReference>
<evidence type="ECO:0000256" key="1">
    <source>
        <dbReference type="ARBA" id="ARBA00001974"/>
    </source>
</evidence>
<dbReference type="SUPFAM" id="SSF55103">
    <property type="entry name" value="FAD-linked oxidases, C-terminal domain"/>
    <property type="match status" value="1"/>
</dbReference>
<dbReference type="InterPro" id="IPR016164">
    <property type="entry name" value="FAD-linked_Oxase-like_C"/>
</dbReference>
<dbReference type="Pfam" id="PF01565">
    <property type="entry name" value="FAD_binding_4"/>
    <property type="match status" value="1"/>
</dbReference>
<dbReference type="SUPFAM" id="SSF56176">
    <property type="entry name" value="FAD-binding/transporter-associated domain-like"/>
    <property type="match status" value="1"/>
</dbReference>
<dbReference type="InterPro" id="IPR016169">
    <property type="entry name" value="FAD-bd_PCMH_sub2"/>
</dbReference>
<dbReference type="InterPro" id="IPR016167">
    <property type="entry name" value="FAD-bd_PCMH_sub1"/>
</dbReference>
<keyword evidence="2" id="KW-0285">Flavoprotein</keyword>
<dbReference type="GO" id="GO:1903457">
    <property type="term" value="P:lactate catabolic process"/>
    <property type="evidence" value="ECO:0007669"/>
    <property type="project" value="TreeGrafter"/>
</dbReference>
<dbReference type="GO" id="GO:0071949">
    <property type="term" value="F:FAD binding"/>
    <property type="evidence" value="ECO:0007669"/>
    <property type="project" value="InterPro"/>
</dbReference>
<dbReference type="InterPro" id="IPR006094">
    <property type="entry name" value="Oxid_FAD_bind_N"/>
</dbReference>
<dbReference type="Gene3D" id="3.30.70.2740">
    <property type="match status" value="1"/>
</dbReference>
<evidence type="ECO:0000259" key="5">
    <source>
        <dbReference type="PROSITE" id="PS51387"/>
    </source>
</evidence>
<protein>
    <recommendedName>
        <fullName evidence="5">FAD-binding PCMH-type domain-containing protein</fullName>
    </recommendedName>
</protein>
<evidence type="ECO:0000313" key="6">
    <source>
        <dbReference type="EMBL" id="OGY36764.1"/>
    </source>
</evidence>
<sequence>MPLQEDLQSIMHGEVACDDAAKTAASRDTSLFQVLPSAVVHPMNVHDICELVRYASTHPETSLTARSAGTDMTGGPLTEGIVVDMTTHFTRIGEIHESSIVVEPGVYYRDFEKKTLAHNWLLPSYPASKDLCTVGGMVNNNSGGEKTLMYGKTDKYIEKLSVVLSDGNEYELRPLSKTELDSAMQEQTFLGQVYRDMHILLEKNYDAIQQAKPHVSKNSAGYALWNIWDRKTFDLTKLFAGSQGTLGITTEIQFQLVRPKKHAAMLVLFLHSLEPLAELTNHILKYQPESFESYDDHTLSVALRLFPSFVRKLKTNAFALGLQFLPEALMLARGGLPKLIIMAEFTGNDAHEAIIRAKAAQSATKKFNILSRIATTKQEQDKYWTIRRESFHLLREHVHGKHTAPFIDDCIVEPKYLPEFLPKLAAILEKYNLDYTIAGHVGDGNFHIIPLMDLHDEKQRAIIPKASKEVYDLVFSFHGSSTAEHNDGLIRSHLLPQMYGKEIYGLFEETKKIFDPENIFNPGKKVNSNWDYSLKHIEAY</sequence>
<dbReference type="Pfam" id="PF02913">
    <property type="entry name" value="FAD-oxidase_C"/>
    <property type="match status" value="1"/>
</dbReference>
<comment type="caution">
    <text evidence="6">The sequence shown here is derived from an EMBL/GenBank/DDBJ whole genome shotgun (WGS) entry which is preliminary data.</text>
</comment>
<dbReference type="GO" id="GO:0008720">
    <property type="term" value="F:D-lactate dehydrogenase (NAD+) activity"/>
    <property type="evidence" value="ECO:0007669"/>
    <property type="project" value="TreeGrafter"/>
</dbReference>
<dbReference type="InterPro" id="IPR016166">
    <property type="entry name" value="FAD-bd_PCMH"/>
</dbReference>
<dbReference type="Gene3D" id="1.10.45.10">
    <property type="entry name" value="Vanillyl-alcohol Oxidase, Chain A, domain 4"/>
    <property type="match status" value="1"/>
</dbReference>